<dbReference type="InterPro" id="IPR027936">
    <property type="entry name" value="Eph_TM"/>
</dbReference>
<dbReference type="CTD" id="2045"/>
<dbReference type="FunFam" id="1.10.510.10:FF:000130">
    <property type="entry name" value="Ephrin type-A receptor 7"/>
    <property type="match status" value="1"/>
</dbReference>
<keyword evidence="17" id="KW-0829">Tyrosine-protein kinase</keyword>
<dbReference type="FunFam" id="2.60.40.10:FF:000190">
    <property type="entry name" value="Ephrin type-A receptor 7"/>
    <property type="match status" value="1"/>
</dbReference>
<feature type="domain" description="Fibronectin type-III" evidence="30">
    <location>
        <begin position="441"/>
        <end position="536"/>
    </location>
</feature>
<keyword evidence="8" id="KW-0053">Apoptosis</keyword>
<dbReference type="PRINTS" id="PR00109">
    <property type="entry name" value="TYRKINASE"/>
</dbReference>
<feature type="transmembrane region" description="Helical" evidence="26">
    <location>
        <begin position="549"/>
        <end position="572"/>
    </location>
</feature>
<dbReference type="SMART" id="SM01411">
    <property type="entry name" value="Ephrin_rec_like"/>
    <property type="match status" value="1"/>
</dbReference>
<dbReference type="InterPro" id="IPR017441">
    <property type="entry name" value="Protein_kinase_ATP_BS"/>
</dbReference>
<evidence type="ECO:0000256" key="2">
    <source>
        <dbReference type="ARBA" id="ARBA00011902"/>
    </source>
</evidence>
<feature type="domain" description="Fibronectin type-III" evidence="30">
    <location>
        <begin position="330"/>
        <end position="440"/>
    </location>
</feature>
<dbReference type="GO" id="GO:0005524">
    <property type="term" value="F:ATP binding"/>
    <property type="evidence" value="ECO:0007669"/>
    <property type="project" value="UniProtKB-UniRule"/>
</dbReference>
<dbReference type="InterPro" id="IPR016257">
    <property type="entry name" value="Tyr_kinase_ephrin_rcpt"/>
</dbReference>
<dbReference type="InterPro" id="IPR001090">
    <property type="entry name" value="Ephrin_rcpt_lig-bd_dom"/>
</dbReference>
<feature type="domain" description="Eph LBD" evidence="31">
    <location>
        <begin position="31"/>
        <end position="209"/>
    </location>
</feature>
<dbReference type="PRINTS" id="PR00014">
    <property type="entry name" value="FNTYPEIII"/>
</dbReference>
<keyword evidence="9 27" id="KW-0732">Signal</keyword>
<evidence type="ECO:0000256" key="17">
    <source>
        <dbReference type="ARBA" id="ARBA00023137"/>
    </source>
</evidence>
<keyword evidence="10" id="KW-0677">Repeat</keyword>
<keyword evidence="6" id="KW-0808">Transferase</keyword>
<dbReference type="RefSeq" id="XP_020492324.1">
    <property type="nucleotide sequence ID" value="XM_020636668.3"/>
</dbReference>
<keyword evidence="7 26" id="KW-0812">Transmembrane</keyword>
<dbReference type="PIRSF" id="PIRSF000666">
    <property type="entry name" value="TyrPK_ephrin_receptor"/>
    <property type="match status" value="1"/>
</dbReference>
<evidence type="ECO:0000259" key="29">
    <source>
        <dbReference type="PROSITE" id="PS50105"/>
    </source>
</evidence>
<dbReference type="Pfam" id="PF14575">
    <property type="entry name" value="EphA2_TM"/>
    <property type="match status" value="1"/>
</dbReference>
<evidence type="ECO:0000256" key="10">
    <source>
        <dbReference type="ARBA" id="ARBA00022737"/>
    </source>
</evidence>
<evidence type="ECO:0000256" key="14">
    <source>
        <dbReference type="ARBA" id="ARBA00022902"/>
    </source>
</evidence>
<evidence type="ECO:0000256" key="25">
    <source>
        <dbReference type="PROSITE-ProRule" id="PRU10141"/>
    </source>
</evidence>
<comment type="catalytic activity">
    <reaction evidence="20">
        <text>L-tyrosyl-[protein] + ATP = O-phospho-L-tyrosyl-[protein] + ADP + H(+)</text>
        <dbReference type="Rhea" id="RHEA:10596"/>
        <dbReference type="Rhea" id="RHEA-COMP:10136"/>
        <dbReference type="Rhea" id="RHEA-COMP:20101"/>
        <dbReference type="ChEBI" id="CHEBI:15378"/>
        <dbReference type="ChEBI" id="CHEBI:30616"/>
        <dbReference type="ChEBI" id="CHEBI:46858"/>
        <dbReference type="ChEBI" id="CHEBI:61978"/>
        <dbReference type="ChEBI" id="CHEBI:456216"/>
        <dbReference type="EC" id="2.7.10.1"/>
    </reaction>
</comment>
<dbReference type="Ensembl" id="ENSLBET00000013315.1">
    <property type="protein sequence ID" value="ENSLBEP00000012670.1"/>
    <property type="gene ID" value="ENSLBEG00000009681.1"/>
</dbReference>
<dbReference type="Gene3D" id="2.60.40.10">
    <property type="entry name" value="Immunoglobulins"/>
    <property type="match status" value="2"/>
</dbReference>
<dbReference type="SUPFAM" id="SSF49785">
    <property type="entry name" value="Galactose-binding domain-like"/>
    <property type="match status" value="1"/>
</dbReference>
<evidence type="ECO:0000256" key="4">
    <source>
        <dbReference type="ARBA" id="ARBA00022475"/>
    </source>
</evidence>
<dbReference type="FunFam" id="2.60.120.260:FF:000001">
    <property type="entry name" value="Ephrin type-A receptor 7"/>
    <property type="match status" value="1"/>
</dbReference>
<dbReference type="GeneTree" id="ENSGT00940000167164"/>
<feature type="binding site" evidence="23">
    <location>
        <begin position="633"/>
        <end position="641"/>
    </location>
    <ligand>
        <name>ATP</name>
        <dbReference type="ChEBI" id="CHEBI:30616"/>
    </ligand>
</feature>
<reference evidence="32" key="1">
    <citation type="submission" date="2025-08" db="UniProtKB">
        <authorList>
            <consortium name="Ensembl"/>
        </authorList>
    </citation>
    <scope>IDENTIFICATION</scope>
</reference>
<dbReference type="Pfam" id="PF01404">
    <property type="entry name" value="Ephrin_lbd"/>
    <property type="match status" value="1"/>
</dbReference>
<dbReference type="SMART" id="SM00615">
    <property type="entry name" value="EPH_lbd"/>
    <property type="match status" value="1"/>
</dbReference>
<dbReference type="Gene3D" id="1.10.150.50">
    <property type="entry name" value="Transcription Factor, Ets-1"/>
    <property type="match status" value="1"/>
</dbReference>
<comment type="subcellular location">
    <subcellularLocation>
        <location evidence="1">Cell membrane</location>
        <topology evidence="1">Single-pass type I membrane protein</topology>
    </subcellularLocation>
</comment>
<dbReference type="InterPro" id="IPR013761">
    <property type="entry name" value="SAM/pointed_sf"/>
</dbReference>
<evidence type="ECO:0000256" key="15">
    <source>
        <dbReference type="ARBA" id="ARBA00022989"/>
    </source>
</evidence>
<evidence type="ECO:0000256" key="21">
    <source>
        <dbReference type="ARBA" id="ARBA00072209"/>
    </source>
</evidence>
<evidence type="ECO:0000256" key="18">
    <source>
        <dbReference type="ARBA" id="ARBA00023170"/>
    </source>
</evidence>
<evidence type="ECO:0000256" key="7">
    <source>
        <dbReference type="ARBA" id="ARBA00022692"/>
    </source>
</evidence>
<reference evidence="32" key="2">
    <citation type="submission" date="2025-09" db="UniProtKB">
        <authorList>
            <consortium name="Ensembl"/>
        </authorList>
    </citation>
    <scope>IDENTIFICATION</scope>
</reference>
<dbReference type="CDD" id="cd09548">
    <property type="entry name" value="SAM_EPH-A7"/>
    <property type="match status" value="1"/>
</dbReference>
<dbReference type="Pfam" id="PF00041">
    <property type="entry name" value="fn3"/>
    <property type="match status" value="2"/>
</dbReference>
<dbReference type="PANTHER" id="PTHR46877">
    <property type="entry name" value="EPH RECEPTOR A5"/>
    <property type="match status" value="1"/>
</dbReference>
<dbReference type="PANTHER" id="PTHR46877:SF9">
    <property type="entry name" value="EPHRIN TYPE-A RECEPTOR 7"/>
    <property type="match status" value="1"/>
</dbReference>
<dbReference type="SMART" id="SM00454">
    <property type="entry name" value="SAM"/>
    <property type="match status" value="1"/>
</dbReference>
<dbReference type="GeneID" id="109986110"/>
<dbReference type="InterPro" id="IPR036116">
    <property type="entry name" value="FN3_sf"/>
</dbReference>
<accession>A0A3Q3LW57</accession>
<dbReference type="CDD" id="cd05066">
    <property type="entry name" value="PTKc_EphR_A"/>
    <property type="match status" value="1"/>
</dbReference>
<dbReference type="InterPro" id="IPR020635">
    <property type="entry name" value="Tyr_kinase_cat_dom"/>
</dbReference>
<keyword evidence="14" id="KW-0524">Neurogenesis</keyword>
<evidence type="ECO:0000259" key="28">
    <source>
        <dbReference type="PROSITE" id="PS50011"/>
    </source>
</evidence>
<feature type="chain" id="PRO_5018544428" description="Ephrin type-A receptor 7" evidence="27">
    <location>
        <begin position="27"/>
        <end position="992"/>
    </location>
</feature>
<dbReference type="Pfam" id="PF25599">
    <property type="entry name" value="Ephrin_CRD"/>
    <property type="match status" value="1"/>
</dbReference>
<evidence type="ECO:0000256" key="1">
    <source>
        <dbReference type="ARBA" id="ARBA00004251"/>
    </source>
</evidence>
<dbReference type="PROSITE" id="PS00109">
    <property type="entry name" value="PROTEIN_KINASE_TYR"/>
    <property type="match status" value="1"/>
</dbReference>
<feature type="domain" description="SAM" evidence="29">
    <location>
        <begin position="917"/>
        <end position="981"/>
    </location>
</feature>
<dbReference type="FunFam" id="1.10.150.50:FF:000001">
    <property type="entry name" value="Ephrin type-A receptor 5"/>
    <property type="match status" value="1"/>
</dbReference>
<evidence type="ECO:0000256" key="24">
    <source>
        <dbReference type="PIRSR" id="PIRSR000666-3"/>
    </source>
</evidence>
<dbReference type="Gene3D" id="2.60.120.260">
    <property type="entry name" value="Galactose-binding domain-like"/>
    <property type="match status" value="1"/>
</dbReference>
<dbReference type="InterPro" id="IPR000719">
    <property type="entry name" value="Prot_kinase_dom"/>
</dbReference>
<dbReference type="InterPro" id="IPR011009">
    <property type="entry name" value="Kinase-like_dom_sf"/>
</dbReference>
<evidence type="ECO:0000256" key="5">
    <source>
        <dbReference type="ARBA" id="ARBA00022553"/>
    </source>
</evidence>
<dbReference type="AlphaFoldDB" id="A0A3Q3LW57"/>
<evidence type="ECO:0000256" key="6">
    <source>
        <dbReference type="ARBA" id="ARBA00022679"/>
    </source>
</evidence>
<evidence type="ECO:0000256" key="20">
    <source>
        <dbReference type="ARBA" id="ARBA00051243"/>
    </source>
</evidence>
<dbReference type="InterPro" id="IPR008266">
    <property type="entry name" value="Tyr_kinase_AS"/>
</dbReference>
<keyword evidence="15 26" id="KW-1133">Transmembrane helix</keyword>
<keyword evidence="11 23" id="KW-0547">Nucleotide-binding</keyword>
<evidence type="ECO:0000256" key="26">
    <source>
        <dbReference type="SAM" id="Phobius"/>
    </source>
</evidence>
<sequence length="992" mass="111227">MLSRSLSCLWITFCLHLCCFVDSGEAQNAKEVILLDSKAQQTELEWISYPPNGWEEISGLDENYTPIRTYQVCQVMEPNQNNWLRTNWIEKGNAQRIFVELKFTLRDCNSLPGVVGTCKETFNLYYQETDSEVGRSLRENQYVKIDTIAADESFTQGDLGERKMKLNTEVRIIGPLSRRGFYLAFQDVGACIALVSVKVYYKKCWSIIENLATFPDTVTGSEFSSLVEVEGMCVSDAEEEADNSPKMHCSAEGEWLVPIGKCICRAGFHQKGDACEPCGRGFYKSSSQDLQCSRCPAHSFNDREGSWRCDCEDGYYRALSDPPSVACTRPPSAPQNLVYNINQTTVSLEWGPPADTGGRNDVTYRVICRRCSWEPEECVPCGPNVGFSPAQSGLVDTYLSIVDLLAHANYTFEVEAVNGVSDLSRTQRLFAAVSIATGQAAPSQVSEVIKEKVQQRSIQLSWQEPHQPNGVITEYEIKYYEKDQKDRIYSTVRSKSTSATVNNLKPSTAYVFQIRAFTEAGYGTFGPRLEITTKEETTAAIVSSEQNPVIIIAVVAVAGTIILVFMVFGFIIGRRHCGYSKADQEGDEELYFQFKFPGTKTYIDPETYEDPNRAVHQFAKELDASCIKIERVIGAGEFGEVCSGRLKLPGKRDVSVAIKTLKVGYTEKQRRDFLCEASIMGQFDHPNVVHLEGVVTRGKPVMIVIEYMENGSLDAFLRKHDGQFTVIQLVGMLRGIAAGMRYLSDMGYVHRDLAARNILVNSNLVCKVSDFGLSRVIDDDPEAVYTTTGGKIPVRWTSPEAIQYRKFTSASDVWSYGIVMWEVMSYGERPYWDMSNQDVIKAIEEGYRLPAPMDCPPGLHQLMLDCWQKDRAERPKFDQIVGILDKMIRNPNTLKTPVGTCTRPISPLLDQSTPDFTAFRSVGEWLEAIKMERYRDNFTAAGYSSLESVARMSIEDVMSLGITLVGHQKKIMSSIQTMRAQMLHLHGTGVQV</sequence>
<dbReference type="PROSITE" id="PS50105">
    <property type="entry name" value="SAM_DOMAIN"/>
    <property type="match status" value="1"/>
</dbReference>
<dbReference type="Proteomes" id="UP000261660">
    <property type="component" value="Unplaced"/>
</dbReference>
<feature type="active site" description="Proton acceptor" evidence="22">
    <location>
        <position position="752"/>
    </location>
</feature>
<dbReference type="GO" id="GO:0005005">
    <property type="term" value="F:transmembrane-ephrin receptor activity"/>
    <property type="evidence" value="ECO:0007669"/>
    <property type="project" value="TreeGrafter"/>
</dbReference>
<evidence type="ECO:0000256" key="12">
    <source>
        <dbReference type="ARBA" id="ARBA00022777"/>
    </source>
</evidence>
<dbReference type="EC" id="2.7.10.1" evidence="2"/>
<dbReference type="Pfam" id="PF07699">
    <property type="entry name" value="Ephrin_rec_like"/>
    <property type="match status" value="1"/>
</dbReference>
<dbReference type="Gene3D" id="2.10.50.10">
    <property type="entry name" value="Tumor Necrosis Factor Receptor, subunit A, domain 2"/>
    <property type="match status" value="1"/>
</dbReference>
<dbReference type="PROSITE" id="PS51550">
    <property type="entry name" value="EPH_LBD"/>
    <property type="match status" value="1"/>
</dbReference>
<keyword evidence="16 26" id="KW-0472">Membrane</keyword>
<dbReference type="InterPro" id="IPR003961">
    <property type="entry name" value="FN3_dom"/>
</dbReference>
<evidence type="ECO:0000256" key="27">
    <source>
        <dbReference type="SAM" id="SignalP"/>
    </source>
</evidence>
<dbReference type="SMART" id="SM00060">
    <property type="entry name" value="FN3"/>
    <property type="match status" value="2"/>
</dbReference>
<dbReference type="GO" id="GO:0007411">
    <property type="term" value="P:axon guidance"/>
    <property type="evidence" value="ECO:0007669"/>
    <property type="project" value="TreeGrafter"/>
</dbReference>
<dbReference type="FunFam" id="2.60.40.10:FF:000045">
    <property type="entry name" value="Ephrin type-A receptor 5"/>
    <property type="match status" value="1"/>
</dbReference>
<dbReference type="SMART" id="SM00219">
    <property type="entry name" value="TyrKc"/>
    <property type="match status" value="1"/>
</dbReference>
<organism evidence="32 33">
    <name type="scientific">Labrus bergylta</name>
    <name type="common">ballan wrasse</name>
    <dbReference type="NCBI Taxonomy" id="56723"/>
    <lineage>
        <taxon>Eukaryota</taxon>
        <taxon>Metazoa</taxon>
        <taxon>Chordata</taxon>
        <taxon>Craniata</taxon>
        <taxon>Vertebrata</taxon>
        <taxon>Euteleostomi</taxon>
        <taxon>Actinopterygii</taxon>
        <taxon>Neopterygii</taxon>
        <taxon>Teleostei</taxon>
        <taxon>Neoteleostei</taxon>
        <taxon>Acanthomorphata</taxon>
        <taxon>Eupercaria</taxon>
        <taxon>Labriformes</taxon>
        <taxon>Labridae</taxon>
        <taxon>Labrus</taxon>
    </lineage>
</organism>
<dbReference type="GO" id="GO:0030425">
    <property type="term" value="C:dendrite"/>
    <property type="evidence" value="ECO:0007669"/>
    <property type="project" value="TreeGrafter"/>
</dbReference>
<dbReference type="FunFam" id="2.10.50.10:FF:000001">
    <property type="entry name" value="Ephrin type-A receptor 5"/>
    <property type="match status" value="1"/>
</dbReference>
<dbReference type="Pfam" id="PF00536">
    <property type="entry name" value="SAM_1"/>
    <property type="match status" value="1"/>
</dbReference>
<dbReference type="Pfam" id="PF07714">
    <property type="entry name" value="PK_Tyr_Ser-Thr"/>
    <property type="match status" value="1"/>
</dbReference>
<keyword evidence="18" id="KW-0675">Receptor</keyword>
<dbReference type="SUPFAM" id="SSF49265">
    <property type="entry name" value="Fibronectin type III"/>
    <property type="match status" value="1"/>
</dbReference>
<proteinExistence type="predicted"/>
<dbReference type="Gene3D" id="1.10.510.10">
    <property type="entry name" value="Transferase(Phosphotransferase) domain 1"/>
    <property type="match status" value="1"/>
</dbReference>
<evidence type="ECO:0000259" key="31">
    <source>
        <dbReference type="PROSITE" id="PS51550"/>
    </source>
</evidence>
<evidence type="ECO:0000313" key="32">
    <source>
        <dbReference type="Ensembl" id="ENSLBEP00000012670.1"/>
    </source>
</evidence>
<dbReference type="Gene3D" id="3.30.200.20">
    <property type="entry name" value="Phosphorylase Kinase, domain 1"/>
    <property type="match status" value="1"/>
</dbReference>
<dbReference type="PROSITE" id="PS00790">
    <property type="entry name" value="RECEPTOR_TYR_KIN_V_1"/>
    <property type="match status" value="1"/>
</dbReference>
<feature type="disulfide bond" evidence="24">
    <location>
        <begin position="73"/>
        <end position="191"/>
    </location>
</feature>
<evidence type="ECO:0000256" key="11">
    <source>
        <dbReference type="ARBA" id="ARBA00022741"/>
    </source>
</evidence>
<dbReference type="FunCoup" id="A0A3Q3LW57">
    <property type="interactions" value="678"/>
</dbReference>
<name>A0A3Q3LW57_9LABR</name>
<dbReference type="FunFam" id="3.30.200.20:FF:000001">
    <property type="entry name" value="Ephrin type-A receptor 5"/>
    <property type="match status" value="1"/>
</dbReference>
<dbReference type="InterPro" id="IPR008979">
    <property type="entry name" value="Galactose-bd-like_sf"/>
</dbReference>
<feature type="disulfide bond" evidence="24">
    <location>
        <begin position="108"/>
        <end position="118"/>
    </location>
</feature>
<keyword evidence="24" id="KW-1015">Disulfide bond</keyword>
<keyword evidence="13 23" id="KW-0067">ATP-binding</keyword>
<evidence type="ECO:0000256" key="8">
    <source>
        <dbReference type="ARBA" id="ARBA00022703"/>
    </source>
</evidence>
<evidence type="ECO:0000256" key="13">
    <source>
        <dbReference type="ARBA" id="ARBA00022840"/>
    </source>
</evidence>
<protein>
    <recommendedName>
        <fullName evidence="21">Ephrin type-A receptor 7</fullName>
        <ecNumber evidence="2">2.7.10.1</ecNumber>
    </recommendedName>
</protein>
<dbReference type="PROSITE" id="PS00107">
    <property type="entry name" value="PROTEIN_KINASE_ATP"/>
    <property type="match status" value="1"/>
</dbReference>
<keyword evidence="4" id="KW-1003">Cell membrane</keyword>
<dbReference type="SUPFAM" id="SSF56112">
    <property type="entry name" value="Protein kinase-like (PK-like)"/>
    <property type="match status" value="1"/>
</dbReference>
<evidence type="ECO:0000259" key="30">
    <source>
        <dbReference type="PROSITE" id="PS50853"/>
    </source>
</evidence>
<dbReference type="GO" id="GO:0005886">
    <property type="term" value="C:plasma membrane"/>
    <property type="evidence" value="ECO:0007669"/>
    <property type="project" value="UniProtKB-SubCell"/>
</dbReference>
<feature type="binding site" evidence="23 25">
    <location>
        <position position="659"/>
    </location>
    <ligand>
        <name>ATP</name>
        <dbReference type="ChEBI" id="CHEBI:30616"/>
    </ligand>
</feature>
<keyword evidence="33" id="KW-1185">Reference proteome</keyword>
<dbReference type="InParanoid" id="A0A3Q3LW57"/>
<dbReference type="InterPro" id="IPR013783">
    <property type="entry name" value="Ig-like_fold"/>
</dbReference>
<dbReference type="InterPro" id="IPR001660">
    <property type="entry name" value="SAM"/>
</dbReference>
<dbReference type="SUPFAM" id="SSF47769">
    <property type="entry name" value="SAM/Pointed domain"/>
    <property type="match status" value="1"/>
</dbReference>
<evidence type="ECO:0000256" key="9">
    <source>
        <dbReference type="ARBA" id="ARBA00022729"/>
    </source>
</evidence>
<dbReference type="PROSITE" id="PS50853">
    <property type="entry name" value="FN3"/>
    <property type="match status" value="2"/>
</dbReference>
<feature type="domain" description="Protein kinase" evidence="28">
    <location>
        <begin position="627"/>
        <end position="888"/>
    </location>
</feature>
<dbReference type="PROSITE" id="PS50011">
    <property type="entry name" value="PROTEIN_KINASE_DOM"/>
    <property type="match status" value="1"/>
</dbReference>
<keyword evidence="3" id="KW-0217">Developmental protein</keyword>
<evidence type="ECO:0000256" key="16">
    <source>
        <dbReference type="ARBA" id="ARBA00023136"/>
    </source>
</evidence>
<evidence type="ECO:0000313" key="33">
    <source>
        <dbReference type="Proteomes" id="UP000261660"/>
    </source>
</evidence>
<dbReference type="InterPro" id="IPR001245">
    <property type="entry name" value="Ser-Thr/Tyr_kinase_cat_dom"/>
</dbReference>
<keyword evidence="19" id="KW-0325">Glycoprotein</keyword>
<dbReference type="Gene3D" id="2.60.40.1770">
    <property type="entry name" value="ephrin a2 ectodomain"/>
    <property type="match status" value="1"/>
</dbReference>
<dbReference type="InterPro" id="IPR011641">
    <property type="entry name" value="Tyr-kin_ephrin_A/B_rcpt-like"/>
</dbReference>
<feature type="signal peptide" evidence="27">
    <location>
        <begin position="1"/>
        <end position="26"/>
    </location>
</feature>
<dbReference type="InterPro" id="IPR050449">
    <property type="entry name" value="Ephrin_rcpt_TKs"/>
</dbReference>
<dbReference type="GO" id="GO:0006915">
    <property type="term" value="P:apoptotic process"/>
    <property type="evidence" value="ECO:0007669"/>
    <property type="project" value="UniProtKB-KW"/>
</dbReference>
<dbReference type="InterPro" id="IPR001426">
    <property type="entry name" value="Tyr_kinase_rcpt_V_CS"/>
</dbReference>
<dbReference type="FunFam" id="2.60.40.1770:FF:000001">
    <property type="entry name" value="Ephrin type-A receptor 5"/>
    <property type="match status" value="1"/>
</dbReference>
<dbReference type="STRING" id="56723.ENSLBEP00000012670"/>
<keyword evidence="5" id="KW-0597">Phosphoprotein</keyword>
<keyword evidence="12" id="KW-0418">Kinase</keyword>
<dbReference type="CDD" id="cd00063">
    <property type="entry name" value="FN3"/>
    <property type="match status" value="2"/>
</dbReference>
<evidence type="ECO:0000256" key="23">
    <source>
        <dbReference type="PIRSR" id="PIRSR000666-2"/>
    </source>
</evidence>
<evidence type="ECO:0000256" key="19">
    <source>
        <dbReference type="ARBA" id="ARBA00023180"/>
    </source>
</evidence>
<evidence type="ECO:0000256" key="22">
    <source>
        <dbReference type="PIRSR" id="PIRSR000666-1"/>
    </source>
</evidence>
<evidence type="ECO:0000256" key="3">
    <source>
        <dbReference type="ARBA" id="ARBA00022473"/>
    </source>
</evidence>